<protein>
    <recommendedName>
        <fullName evidence="2">histidine kinase</fullName>
        <ecNumber evidence="2">2.7.13.3</ecNumber>
    </recommendedName>
</protein>
<sequence>MSPPPPPRTARHLRNLGTLAAAITLSAAGGTVVWASGHRFWGTVVVALLVMLWLAILLWAAVTRADPRGQPAPASHPDDERIMLRVLLDQAPGALLAVENGGHVRALNRAARRLFATDDRVLPAPPALLSADTTRLRHGGRSWRIDRAVVDALGTPRTLVALVDVEPEEHAAEARATRELLRVLGHEVMNALAPITSLAESALGVLDAPAERRERLLPDILGTLARRTDGLQRFTEAYRQVARLPEPTIEPVRLRDLLADCARLFDGEWQDRATLTIDDPGDHAAPLDRGQVTQALLAVLRNGAEAGAGDSADATVHLAVTDTPARLIFAISDNGTGVAPADRASIFLPFFTTKPDGNGIGLAAARQIAQAHGGELILKDGLPTTFALTLPK</sequence>
<reference evidence="7 8" key="1">
    <citation type="submission" date="2020-12" db="EMBL/GenBank/DDBJ databases">
        <title>Sphingomonas sp.</title>
        <authorList>
            <person name="Kim M.K."/>
        </authorList>
    </citation>
    <scope>NUCLEOTIDE SEQUENCE [LARGE SCALE GENOMIC DNA]</scope>
    <source>
        <strain evidence="7 8">BT552</strain>
    </source>
</reference>
<keyword evidence="5" id="KW-0472">Membrane</keyword>
<evidence type="ECO:0000259" key="6">
    <source>
        <dbReference type="PROSITE" id="PS50109"/>
    </source>
</evidence>
<dbReference type="EC" id="2.7.13.3" evidence="2"/>
<keyword evidence="5" id="KW-0812">Transmembrane</keyword>
<evidence type="ECO:0000313" key="8">
    <source>
        <dbReference type="Proteomes" id="UP000763641"/>
    </source>
</evidence>
<keyword evidence="5" id="KW-1133">Transmembrane helix</keyword>
<keyword evidence="3" id="KW-0808">Transferase</keyword>
<dbReference type="RefSeq" id="WP_204199685.1">
    <property type="nucleotide sequence ID" value="NZ_JAFEMC010000004.1"/>
</dbReference>
<dbReference type="InterPro" id="IPR003594">
    <property type="entry name" value="HATPase_dom"/>
</dbReference>
<evidence type="ECO:0000256" key="1">
    <source>
        <dbReference type="ARBA" id="ARBA00000085"/>
    </source>
</evidence>
<evidence type="ECO:0000313" key="7">
    <source>
        <dbReference type="EMBL" id="MBM6577582.1"/>
    </source>
</evidence>
<evidence type="ECO:0000256" key="3">
    <source>
        <dbReference type="ARBA" id="ARBA00022679"/>
    </source>
</evidence>
<comment type="catalytic activity">
    <reaction evidence="1">
        <text>ATP + protein L-histidine = ADP + protein N-phospho-L-histidine.</text>
        <dbReference type="EC" id="2.7.13.3"/>
    </reaction>
</comment>
<feature type="transmembrane region" description="Helical" evidence="5">
    <location>
        <begin position="40"/>
        <end position="62"/>
    </location>
</feature>
<dbReference type="Gene3D" id="3.30.565.10">
    <property type="entry name" value="Histidine kinase-like ATPase, C-terminal domain"/>
    <property type="match status" value="1"/>
</dbReference>
<keyword evidence="8" id="KW-1185">Reference proteome</keyword>
<proteinExistence type="predicted"/>
<dbReference type="SUPFAM" id="SSF55874">
    <property type="entry name" value="ATPase domain of HSP90 chaperone/DNA topoisomerase II/histidine kinase"/>
    <property type="match status" value="1"/>
</dbReference>
<evidence type="ECO:0000256" key="5">
    <source>
        <dbReference type="SAM" id="Phobius"/>
    </source>
</evidence>
<dbReference type="PROSITE" id="PS50109">
    <property type="entry name" value="HIS_KIN"/>
    <property type="match status" value="1"/>
</dbReference>
<dbReference type="InterPro" id="IPR036890">
    <property type="entry name" value="HATPase_C_sf"/>
</dbReference>
<feature type="domain" description="Histidine kinase" evidence="6">
    <location>
        <begin position="183"/>
        <end position="392"/>
    </location>
</feature>
<dbReference type="PANTHER" id="PTHR42878:SF14">
    <property type="entry name" value="OSMOLARITY TWO-COMPONENT SYSTEM PROTEIN SSK1"/>
    <property type="match status" value="1"/>
</dbReference>
<gene>
    <name evidence="7" type="ORF">ILT43_14460</name>
</gene>
<dbReference type="Proteomes" id="UP000763641">
    <property type="component" value="Unassembled WGS sequence"/>
</dbReference>
<dbReference type="SMART" id="SM00387">
    <property type="entry name" value="HATPase_c"/>
    <property type="match status" value="1"/>
</dbReference>
<dbReference type="EMBL" id="JAFEMC010000004">
    <property type="protein sequence ID" value="MBM6577582.1"/>
    <property type="molecule type" value="Genomic_DNA"/>
</dbReference>
<dbReference type="Pfam" id="PF02518">
    <property type="entry name" value="HATPase_c"/>
    <property type="match status" value="1"/>
</dbReference>
<evidence type="ECO:0000256" key="2">
    <source>
        <dbReference type="ARBA" id="ARBA00012438"/>
    </source>
</evidence>
<dbReference type="InterPro" id="IPR005467">
    <property type="entry name" value="His_kinase_dom"/>
</dbReference>
<dbReference type="PRINTS" id="PR00344">
    <property type="entry name" value="BCTRLSENSOR"/>
</dbReference>
<feature type="transmembrane region" description="Helical" evidence="5">
    <location>
        <begin position="12"/>
        <end position="34"/>
    </location>
</feature>
<evidence type="ECO:0000256" key="4">
    <source>
        <dbReference type="ARBA" id="ARBA00022777"/>
    </source>
</evidence>
<name>A0ABS2D9H7_9SPHN</name>
<comment type="caution">
    <text evidence="7">The sequence shown here is derived from an EMBL/GenBank/DDBJ whole genome shotgun (WGS) entry which is preliminary data.</text>
</comment>
<accession>A0ABS2D9H7</accession>
<dbReference type="InterPro" id="IPR050351">
    <property type="entry name" value="BphY/WalK/GraS-like"/>
</dbReference>
<keyword evidence="4" id="KW-0418">Kinase</keyword>
<dbReference type="InterPro" id="IPR004358">
    <property type="entry name" value="Sig_transdc_His_kin-like_C"/>
</dbReference>
<dbReference type="PANTHER" id="PTHR42878">
    <property type="entry name" value="TWO-COMPONENT HISTIDINE KINASE"/>
    <property type="match status" value="1"/>
</dbReference>
<organism evidence="7 8">
    <name type="scientific">Sphingomonas longa</name>
    <dbReference type="NCBI Taxonomy" id="2778730"/>
    <lineage>
        <taxon>Bacteria</taxon>
        <taxon>Pseudomonadati</taxon>
        <taxon>Pseudomonadota</taxon>
        <taxon>Alphaproteobacteria</taxon>
        <taxon>Sphingomonadales</taxon>
        <taxon>Sphingomonadaceae</taxon>
        <taxon>Sphingomonas</taxon>
    </lineage>
</organism>